<protein>
    <submittedName>
        <fullName evidence="2">Uncharacterized protein</fullName>
    </submittedName>
</protein>
<comment type="caution">
    <text evidence="2">The sequence shown here is derived from an EMBL/GenBank/DDBJ whole genome shotgun (WGS) entry which is preliminary data.</text>
</comment>
<proteinExistence type="predicted"/>
<evidence type="ECO:0000313" key="2">
    <source>
        <dbReference type="EMBL" id="CAG2059226.1"/>
    </source>
</evidence>
<keyword evidence="3" id="KW-1185">Reference proteome</keyword>
<sequence>MSLESPVALDTTAAPLVSACGVVMQITLLAVCVSLTLTLHCGLQATSSQVDEFNQLSSEEAKTLYLGLQPKLYTWGYSQDSVPGYTTKTLYLGLQPRLCTWGYSQDSVPAVTAETLYLGLQPKLCTWGYS</sequence>
<dbReference type="EMBL" id="CAJPIN010008992">
    <property type="protein sequence ID" value="CAG2059226.1"/>
    <property type="molecule type" value="Genomic_DNA"/>
</dbReference>
<accession>A0ABN7NTV5</accession>
<feature type="transmembrane region" description="Helical" evidence="1">
    <location>
        <begin position="12"/>
        <end position="39"/>
    </location>
</feature>
<keyword evidence="1" id="KW-0812">Transmembrane</keyword>
<gene>
    <name evidence="2" type="ORF">TPAB3V08_LOCUS6191</name>
</gene>
<evidence type="ECO:0000313" key="3">
    <source>
        <dbReference type="Proteomes" id="UP001153148"/>
    </source>
</evidence>
<reference evidence="2" key="1">
    <citation type="submission" date="2021-03" db="EMBL/GenBank/DDBJ databases">
        <authorList>
            <person name="Tran Van P."/>
        </authorList>
    </citation>
    <scope>NUCLEOTIDE SEQUENCE</scope>
</reference>
<keyword evidence="1" id="KW-0472">Membrane</keyword>
<name>A0ABN7NTV5_TIMPD</name>
<organism evidence="2 3">
    <name type="scientific">Timema podura</name>
    <name type="common">Walking stick</name>
    <dbReference type="NCBI Taxonomy" id="61482"/>
    <lineage>
        <taxon>Eukaryota</taxon>
        <taxon>Metazoa</taxon>
        <taxon>Ecdysozoa</taxon>
        <taxon>Arthropoda</taxon>
        <taxon>Hexapoda</taxon>
        <taxon>Insecta</taxon>
        <taxon>Pterygota</taxon>
        <taxon>Neoptera</taxon>
        <taxon>Polyneoptera</taxon>
        <taxon>Phasmatodea</taxon>
        <taxon>Timematodea</taxon>
        <taxon>Timematoidea</taxon>
        <taxon>Timematidae</taxon>
        <taxon>Timema</taxon>
    </lineage>
</organism>
<dbReference type="Proteomes" id="UP001153148">
    <property type="component" value="Unassembled WGS sequence"/>
</dbReference>
<evidence type="ECO:0000256" key="1">
    <source>
        <dbReference type="SAM" id="Phobius"/>
    </source>
</evidence>
<keyword evidence="1" id="KW-1133">Transmembrane helix</keyword>